<organism evidence="11 12">
    <name type="scientific">Microvirga vignae</name>
    <dbReference type="NCBI Taxonomy" id="1225564"/>
    <lineage>
        <taxon>Bacteria</taxon>
        <taxon>Pseudomonadati</taxon>
        <taxon>Pseudomonadota</taxon>
        <taxon>Alphaproteobacteria</taxon>
        <taxon>Hyphomicrobiales</taxon>
        <taxon>Methylobacteriaceae</taxon>
        <taxon>Microvirga</taxon>
    </lineage>
</organism>
<keyword evidence="3" id="KW-1003">Cell membrane</keyword>
<comment type="caution">
    <text evidence="11">The sequence shown here is derived from an EMBL/GenBank/DDBJ whole genome shotgun (WGS) entry which is preliminary data.</text>
</comment>
<comment type="function">
    <text evidence="9">Part of the tripartite ATP-independent periplasmic (TRAP) transport system.</text>
</comment>
<dbReference type="GO" id="GO:0022857">
    <property type="term" value="F:transmembrane transporter activity"/>
    <property type="evidence" value="ECO:0007669"/>
    <property type="project" value="UniProtKB-UniRule"/>
</dbReference>
<gene>
    <name evidence="11" type="ORF">AA309_27025</name>
</gene>
<dbReference type="AlphaFoldDB" id="A0A0H1R519"/>
<evidence type="ECO:0000256" key="5">
    <source>
        <dbReference type="ARBA" id="ARBA00022692"/>
    </source>
</evidence>
<keyword evidence="12" id="KW-1185">Reference proteome</keyword>
<reference evidence="11 12" key="1">
    <citation type="submission" date="2015-05" db="EMBL/GenBank/DDBJ databases">
        <title>Draft genome sequence of Microvirga vignae strain BR3299, a novel nitrogen fixing bacteria isolated from Brazil semi-aired region.</title>
        <authorList>
            <person name="Zilli J.E."/>
            <person name="Passos S.R."/>
            <person name="Leite J."/>
            <person name="Baldani J.I."/>
            <person name="Xavier G.R."/>
            <person name="Rumjaneck N.G."/>
            <person name="Simoes-Araujo J.L."/>
        </authorList>
    </citation>
    <scope>NUCLEOTIDE SEQUENCE [LARGE SCALE GENOMIC DNA]</scope>
    <source>
        <strain evidence="11 12">BR3299</strain>
    </source>
</reference>
<feature type="transmembrane region" description="Helical" evidence="9">
    <location>
        <begin position="109"/>
        <end position="129"/>
    </location>
</feature>
<dbReference type="EMBL" id="LCYG01000091">
    <property type="protein sequence ID" value="KLK90258.1"/>
    <property type="molecule type" value="Genomic_DNA"/>
</dbReference>
<comment type="similarity">
    <text evidence="8 9">Belongs to the TRAP transporter small permease family.</text>
</comment>
<feature type="domain" description="Tripartite ATP-independent periplasmic transporters DctQ component" evidence="10">
    <location>
        <begin position="45"/>
        <end position="174"/>
    </location>
</feature>
<keyword evidence="5 9" id="KW-0812">Transmembrane</keyword>
<feature type="transmembrane region" description="Helical" evidence="9">
    <location>
        <begin position="71"/>
        <end position="89"/>
    </location>
</feature>
<feature type="transmembrane region" description="Helical" evidence="9">
    <location>
        <begin position="36"/>
        <end position="59"/>
    </location>
</feature>
<evidence type="ECO:0000256" key="3">
    <source>
        <dbReference type="ARBA" id="ARBA00022475"/>
    </source>
</evidence>
<keyword evidence="7 9" id="KW-0472">Membrane</keyword>
<proteinExistence type="inferred from homology"/>
<dbReference type="STRING" id="1225564.AA309_27025"/>
<evidence type="ECO:0000256" key="4">
    <source>
        <dbReference type="ARBA" id="ARBA00022519"/>
    </source>
</evidence>
<accession>A0A0H1R519</accession>
<keyword evidence="4 9" id="KW-0997">Cell inner membrane</keyword>
<dbReference type="InterPro" id="IPR007387">
    <property type="entry name" value="TRAP_DctQ"/>
</dbReference>
<name>A0A0H1R519_9HYPH</name>
<comment type="subunit">
    <text evidence="9">The complex comprises the extracytoplasmic solute receptor protein and the two transmembrane proteins.</text>
</comment>
<dbReference type="Proteomes" id="UP000035489">
    <property type="component" value="Unassembled WGS sequence"/>
</dbReference>
<dbReference type="GO" id="GO:0015740">
    <property type="term" value="P:C4-dicarboxylate transport"/>
    <property type="evidence" value="ECO:0007669"/>
    <property type="project" value="TreeGrafter"/>
</dbReference>
<protein>
    <recommendedName>
        <fullName evidence="9">TRAP transporter small permease protein</fullName>
    </recommendedName>
</protein>
<keyword evidence="2 9" id="KW-0813">Transport</keyword>
<evidence type="ECO:0000313" key="12">
    <source>
        <dbReference type="Proteomes" id="UP000035489"/>
    </source>
</evidence>
<dbReference type="PATRIC" id="fig|1225564.3.peg.7033"/>
<evidence type="ECO:0000256" key="2">
    <source>
        <dbReference type="ARBA" id="ARBA00022448"/>
    </source>
</evidence>
<evidence type="ECO:0000256" key="6">
    <source>
        <dbReference type="ARBA" id="ARBA00022989"/>
    </source>
</evidence>
<comment type="subcellular location">
    <subcellularLocation>
        <location evidence="1 9">Cell inner membrane</location>
        <topology evidence="1 9">Multi-pass membrane protein</topology>
    </subcellularLocation>
</comment>
<sequence length="194" mass="22116">MTTEVHSQVSAEELAQTFDESEHAPVDLSEYAFEDWLALALFWAMALAVFVQFFTRYVLNDSFAWTEEIATNLNVALVFIGSAMCVRMSRHIHVDFVYRYVPPLVGRILATVVDLARLAFFAYGAVLTWRFMSIIGDEQMTTINLPKNLTYAFVFIGFLLMCFRSIQVAVANWRRGYSVLERPEAFDAPLVAET</sequence>
<dbReference type="PANTHER" id="PTHR35011:SF11">
    <property type="entry name" value="TRAP TRANSPORTER SMALL PERMEASE PROTEIN"/>
    <property type="match status" value="1"/>
</dbReference>
<dbReference type="RefSeq" id="WP_047192116.1">
    <property type="nucleotide sequence ID" value="NZ_LCYG01000091.1"/>
</dbReference>
<evidence type="ECO:0000256" key="9">
    <source>
        <dbReference type="RuleBase" id="RU369079"/>
    </source>
</evidence>
<dbReference type="InterPro" id="IPR055348">
    <property type="entry name" value="DctQ"/>
</dbReference>
<feature type="transmembrane region" description="Helical" evidence="9">
    <location>
        <begin position="149"/>
        <end position="170"/>
    </location>
</feature>
<dbReference type="Pfam" id="PF04290">
    <property type="entry name" value="DctQ"/>
    <property type="match status" value="1"/>
</dbReference>
<evidence type="ECO:0000313" key="11">
    <source>
        <dbReference type="EMBL" id="KLK90258.1"/>
    </source>
</evidence>
<evidence type="ECO:0000256" key="1">
    <source>
        <dbReference type="ARBA" id="ARBA00004429"/>
    </source>
</evidence>
<dbReference type="GO" id="GO:0005886">
    <property type="term" value="C:plasma membrane"/>
    <property type="evidence" value="ECO:0007669"/>
    <property type="project" value="UniProtKB-SubCell"/>
</dbReference>
<dbReference type="OrthoDB" id="7843639at2"/>
<dbReference type="PANTHER" id="PTHR35011">
    <property type="entry name" value="2,3-DIKETO-L-GULONATE TRAP TRANSPORTER SMALL PERMEASE PROTEIN YIAM"/>
    <property type="match status" value="1"/>
</dbReference>
<keyword evidence="6 9" id="KW-1133">Transmembrane helix</keyword>
<evidence type="ECO:0000256" key="8">
    <source>
        <dbReference type="ARBA" id="ARBA00038436"/>
    </source>
</evidence>
<evidence type="ECO:0000256" key="7">
    <source>
        <dbReference type="ARBA" id="ARBA00023136"/>
    </source>
</evidence>
<evidence type="ECO:0000259" key="10">
    <source>
        <dbReference type="Pfam" id="PF04290"/>
    </source>
</evidence>